<comment type="caution">
    <text evidence="11">The sequence shown here is derived from an EMBL/GenBank/DDBJ whole genome shotgun (WGS) entry which is preliminary data.</text>
</comment>
<dbReference type="AlphaFoldDB" id="A0A1V4EX74"/>
<dbReference type="SFLD" id="SFLDG01065">
    <property type="entry name" value="anaerobic_coproporphyrinogen-I"/>
    <property type="match status" value="1"/>
</dbReference>
<evidence type="ECO:0000256" key="2">
    <source>
        <dbReference type="ARBA" id="ARBA00017228"/>
    </source>
</evidence>
<keyword evidence="9" id="KW-0004">4Fe-4S</keyword>
<dbReference type="GO" id="GO:0006779">
    <property type="term" value="P:porphyrin-containing compound biosynthetic process"/>
    <property type="evidence" value="ECO:0007669"/>
    <property type="project" value="InterPro"/>
</dbReference>
<reference evidence="11 12" key="1">
    <citation type="submission" date="2017-02" db="EMBL/GenBank/DDBJ databases">
        <title>Draft genome of Acidibacillus ferrooxidans Huett2.</title>
        <authorList>
            <person name="Schopf S."/>
        </authorList>
    </citation>
    <scope>NUCLEOTIDE SEQUENCE [LARGE SCALE GENOMIC DNA]</scope>
    <source>
        <strain evidence="11 12">Huett2</strain>
    </source>
</reference>
<comment type="function">
    <text evidence="9">Probably acts as a heme chaperone, transferring heme to an unknown acceptor. Binds one molecule of heme per monomer, possibly covalently. Binds 1 [4Fe-4S] cluster. The cluster is coordinated with 3 cysteines and an exchangeable S-adenosyl-L-methionine.</text>
</comment>
<dbReference type="EMBL" id="MWPS01000003">
    <property type="protein sequence ID" value="OPG17529.1"/>
    <property type="molecule type" value="Genomic_DNA"/>
</dbReference>
<dbReference type="InterPro" id="IPR004559">
    <property type="entry name" value="HemW-like"/>
</dbReference>
<dbReference type="GO" id="GO:0005737">
    <property type="term" value="C:cytoplasm"/>
    <property type="evidence" value="ECO:0007669"/>
    <property type="project" value="UniProtKB-SubCell"/>
</dbReference>
<dbReference type="SFLD" id="SFLDF00288">
    <property type="entry name" value="HemN-like__clustered_with_nucl"/>
    <property type="match status" value="1"/>
</dbReference>
<dbReference type="NCBIfam" id="TIGR00539">
    <property type="entry name" value="hemN_rel"/>
    <property type="match status" value="1"/>
</dbReference>
<dbReference type="SFLD" id="SFLDF00562">
    <property type="entry name" value="HemN-like__clustered_with_heat"/>
    <property type="match status" value="1"/>
</dbReference>
<sequence length="401" mass="45567">MSKSRRKHSWRCCALTEAITSLYIHIPFCASKCFYCDFNSYVASEAVRAQYVDDLIGELKNLKRWYSAERSVEPLQTIYVGGGTPTMLSAREFERIAEAIHGQFALASDLEWTVEANPGTTEPDILRAMKEMGVNRVSIGTQTFNETLLLSIGRLHSPEQTRISVERAYAAGIKRVSLDLMLGLPDQTLVDVEDALSQALATGVSHVSAYGLKVEENTPFFSWEKKGFLHLPDEELQVAMYERVRERLIDAGFLHYEVSNYAKPGEESRHNLTYWRNRPYFAAGAGAHGYTGEMRYENMRSLSAYHHACQSGARPIEQEYPVSLQEAMENEMMLGLRLTEGVSDRSFFERFQASIEQVFKPECERLLKLGVLTHRDGVWRIPEQHVEVANEIYAEFVGIHT</sequence>
<evidence type="ECO:0000256" key="4">
    <source>
        <dbReference type="ARBA" id="ARBA00022691"/>
    </source>
</evidence>
<evidence type="ECO:0000256" key="6">
    <source>
        <dbReference type="ARBA" id="ARBA00023004"/>
    </source>
</evidence>
<dbReference type="SFLD" id="SFLDG01082">
    <property type="entry name" value="B12-binding_domain_containing"/>
    <property type="match status" value="1"/>
</dbReference>
<keyword evidence="8 9" id="KW-0143">Chaperone</keyword>
<gene>
    <name evidence="11" type="ORF">B2M26_01620</name>
</gene>
<keyword evidence="4 9" id="KW-0949">S-adenosyl-L-methionine</keyword>
<dbReference type="PROSITE" id="PS51918">
    <property type="entry name" value="RADICAL_SAM"/>
    <property type="match status" value="1"/>
</dbReference>
<accession>A0A1V4EX74</accession>
<dbReference type="InterPro" id="IPR058240">
    <property type="entry name" value="rSAM_sf"/>
</dbReference>
<evidence type="ECO:0000259" key="10">
    <source>
        <dbReference type="PROSITE" id="PS51918"/>
    </source>
</evidence>
<keyword evidence="5 9" id="KW-0479">Metal-binding</keyword>
<evidence type="ECO:0000256" key="9">
    <source>
        <dbReference type="RuleBase" id="RU364116"/>
    </source>
</evidence>
<dbReference type="InterPro" id="IPR034505">
    <property type="entry name" value="Coproporphyrinogen-III_oxidase"/>
</dbReference>
<evidence type="ECO:0000256" key="8">
    <source>
        <dbReference type="ARBA" id="ARBA00023186"/>
    </source>
</evidence>
<dbReference type="GO" id="GO:0046872">
    <property type="term" value="F:metal ion binding"/>
    <property type="evidence" value="ECO:0007669"/>
    <property type="project" value="UniProtKB-UniRule"/>
</dbReference>
<evidence type="ECO:0000256" key="3">
    <source>
        <dbReference type="ARBA" id="ARBA00022617"/>
    </source>
</evidence>
<keyword evidence="9" id="KW-0963">Cytoplasm</keyword>
<proteinExistence type="inferred from homology"/>
<evidence type="ECO:0000256" key="7">
    <source>
        <dbReference type="ARBA" id="ARBA00023014"/>
    </source>
</evidence>
<dbReference type="Gene3D" id="3.20.20.70">
    <property type="entry name" value="Aldolase class I"/>
    <property type="match status" value="1"/>
</dbReference>
<evidence type="ECO:0000313" key="12">
    <source>
        <dbReference type="Proteomes" id="UP000190229"/>
    </source>
</evidence>
<dbReference type="GO" id="GO:0051539">
    <property type="term" value="F:4 iron, 4 sulfur cluster binding"/>
    <property type="evidence" value="ECO:0007669"/>
    <property type="project" value="UniProtKB-UniRule"/>
</dbReference>
<dbReference type="Proteomes" id="UP000190229">
    <property type="component" value="Unassembled WGS sequence"/>
</dbReference>
<organism evidence="11 12">
    <name type="scientific">Ferroacidibacillus organovorans</name>
    <dbReference type="NCBI Taxonomy" id="1765683"/>
    <lineage>
        <taxon>Bacteria</taxon>
        <taxon>Bacillati</taxon>
        <taxon>Bacillota</taxon>
        <taxon>Bacilli</taxon>
        <taxon>Bacillales</taxon>
        <taxon>Alicyclobacillaceae</taxon>
        <taxon>Ferroacidibacillus</taxon>
    </lineage>
</organism>
<feature type="domain" description="Radical SAM core" evidence="10">
    <location>
        <begin position="14"/>
        <end position="254"/>
    </location>
</feature>
<evidence type="ECO:0000256" key="5">
    <source>
        <dbReference type="ARBA" id="ARBA00022723"/>
    </source>
</evidence>
<dbReference type="CDD" id="cd01335">
    <property type="entry name" value="Radical_SAM"/>
    <property type="match status" value="1"/>
</dbReference>
<dbReference type="Pfam" id="PF06969">
    <property type="entry name" value="HemN_C"/>
    <property type="match status" value="1"/>
</dbReference>
<dbReference type="InterPro" id="IPR007197">
    <property type="entry name" value="rSAM"/>
</dbReference>
<dbReference type="GO" id="GO:0004109">
    <property type="term" value="F:coproporphyrinogen oxidase activity"/>
    <property type="evidence" value="ECO:0007669"/>
    <property type="project" value="InterPro"/>
</dbReference>
<dbReference type="InterPro" id="IPR010723">
    <property type="entry name" value="HemN_C"/>
</dbReference>
<dbReference type="InterPro" id="IPR006638">
    <property type="entry name" value="Elp3/MiaA/NifB-like_rSAM"/>
</dbReference>
<keyword evidence="7 9" id="KW-0411">Iron-sulfur</keyword>
<dbReference type="SMART" id="SM00729">
    <property type="entry name" value="Elp3"/>
    <property type="match status" value="1"/>
</dbReference>
<dbReference type="PANTHER" id="PTHR13932:SF5">
    <property type="entry name" value="RADICAL S-ADENOSYL METHIONINE DOMAIN-CONTAINING PROTEIN 1, MITOCHONDRIAL"/>
    <property type="match status" value="1"/>
</dbReference>
<dbReference type="Pfam" id="PF04055">
    <property type="entry name" value="Radical_SAM"/>
    <property type="match status" value="1"/>
</dbReference>
<dbReference type="PANTHER" id="PTHR13932">
    <property type="entry name" value="COPROPORPHYRINIGEN III OXIDASE"/>
    <property type="match status" value="1"/>
</dbReference>
<dbReference type="SFLD" id="SFLDS00029">
    <property type="entry name" value="Radical_SAM"/>
    <property type="match status" value="1"/>
</dbReference>
<keyword evidence="6 9" id="KW-0408">Iron</keyword>
<comment type="subcellular location">
    <subcellularLocation>
        <location evidence="9">Cytoplasm</location>
    </subcellularLocation>
</comment>
<protein>
    <recommendedName>
        <fullName evidence="2 9">Heme chaperone HemW</fullName>
    </recommendedName>
</protein>
<comment type="similarity">
    <text evidence="1">Belongs to the anaerobic coproporphyrinogen-III oxidase family. HemW subfamily.</text>
</comment>
<evidence type="ECO:0000313" key="11">
    <source>
        <dbReference type="EMBL" id="OPG17529.1"/>
    </source>
</evidence>
<evidence type="ECO:0000256" key="1">
    <source>
        <dbReference type="ARBA" id="ARBA00006100"/>
    </source>
</evidence>
<dbReference type="OrthoDB" id="9808022at2"/>
<keyword evidence="12" id="KW-1185">Reference proteome</keyword>
<dbReference type="InterPro" id="IPR013785">
    <property type="entry name" value="Aldolase_TIM"/>
</dbReference>
<dbReference type="SUPFAM" id="SSF102114">
    <property type="entry name" value="Radical SAM enzymes"/>
    <property type="match status" value="1"/>
</dbReference>
<keyword evidence="3 9" id="KW-0349">Heme</keyword>
<name>A0A1V4EX74_9BACL</name>